<feature type="transmembrane region" description="Helical" evidence="1">
    <location>
        <begin position="70"/>
        <end position="90"/>
    </location>
</feature>
<keyword evidence="1" id="KW-0472">Membrane</keyword>
<sequence length="103" mass="11454">MSWNSSKITDTTCFNPQPRAQAVPSRVFMSWQLPLQFHSLQRHLCLRLPVKRLAADTLRKAFEMTGKKKWFALGCLPIAIGAAVMLGGAVQQARNAAKKTADK</sequence>
<organism evidence="2 3">
    <name type="scientific">Fuerstiella marisgermanici</name>
    <dbReference type="NCBI Taxonomy" id="1891926"/>
    <lineage>
        <taxon>Bacteria</taxon>
        <taxon>Pseudomonadati</taxon>
        <taxon>Planctomycetota</taxon>
        <taxon>Planctomycetia</taxon>
        <taxon>Planctomycetales</taxon>
        <taxon>Planctomycetaceae</taxon>
        <taxon>Fuerstiella</taxon>
    </lineage>
</organism>
<keyword evidence="1" id="KW-1133">Transmembrane helix</keyword>
<protein>
    <submittedName>
        <fullName evidence="2">Uncharacterized protein</fullName>
    </submittedName>
</protein>
<keyword evidence="1" id="KW-0812">Transmembrane</keyword>
<evidence type="ECO:0000313" key="2">
    <source>
        <dbReference type="EMBL" id="APZ91054.1"/>
    </source>
</evidence>
<dbReference type="EMBL" id="CP017641">
    <property type="protein sequence ID" value="APZ91054.1"/>
    <property type="molecule type" value="Genomic_DNA"/>
</dbReference>
<dbReference type="AlphaFoldDB" id="A0A1P8WAJ9"/>
<proteinExistence type="predicted"/>
<evidence type="ECO:0000256" key="1">
    <source>
        <dbReference type="SAM" id="Phobius"/>
    </source>
</evidence>
<keyword evidence="3" id="KW-1185">Reference proteome</keyword>
<evidence type="ECO:0000313" key="3">
    <source>
        <dbReference type="Proteomes" id="UP000187735"/>
    </source>
</evidence>
<accession>A0A1P8WAJ9</accession>
<dbReference type="STRING" id="1891926.Fuma_00638"/>
<dbReference type="KEGG" id="fmr:Fuma_00638"/>
<gene>
    <name evidence="2" type="ORF">Fuma_00638</name>
</gene>
<name>A0A1P8WAJ9_9PLAN</name>
<dbReference type="Proteomes" id="UP000187735">
    <property type="component" value="Chromosome"/>
</dbReference>
<reference evidence="2 3" key="1">
    <citation type="journal article" date="2016" name="Front. Microbiol.">
        <title>Fuerstia marisgermanicae gen. nov., sp. nov., an Unusual Member of the Phylum Planctomycetes from the German Wadden Sea.</title>
        <authorList>
            <person name="Kohn T."/>
            <person name="Heuer A."/>
            <person name="Jogler M."/>
            <person name="Vollmers J."/>
            <person name="Boedeker C."/>
            <person name="Bunk B."/>
            <person name="Rast P."/>
            <person name="Borchert D."/>
            <person name="Glockner I."/>
            <person name="Freese H.M."/>
            <person name="Klenk H.P."/>
            <person name="Overmann J."/>
            <person name="Kaster A.K."/>
            <person name="Rohde M."/>
            <person name="Wiegand S."/>
            <person name="Jogler C."/>
        </authorList>
    </citation>
    <scope>NUCLEOTIDE SEQUENCE [LARGE SCALE GENOMIC DNA]</scope>
    <source>
        <strain evidence="2 3">NH11</strain>
    </source>
</reference>